<evidence type="ECO:0000256" key="2">
    <source>
        <dbReference type="ARBA" id="ARBA00023315"/>
    </source>
</evidence>
<dbReference type="InterPro" id="IPR016181">
    <property type="entry name" value="Acyl_CoA_acyltransferase"/>
</dbReference>
<keyword evidence="2" id="KW-0012">Acyltransferase</keyword>
<organism evidence="4 5">
    <name type="scientific">Pseudofrankia inefficax (strain DSM 45817 / CECT 9037 / DDB 130130 / EuI1c)</name>
    <name type="common">Frankia inefficax</name>
    <dbReference type="NCBI Taxonomy" id="298654"/>
    <lineage>
        <taxon>Bacteria</taxon>
        <taxon>Bacillati</taxon>
        <taxon>Actinomycetota</taxon>
        <taxon>Actinomycetes</taxon>
        <taxon>Frankiales</taxon>
        <taxon>Frankiaceae</taxon>
        <taxon>Pseudofrankia</taxon>
    </lineage>
</organism>
<dbReference type="PANTHER" id="PTHR43420">
    <property type="entry name" value="ACETYLTRANSFERASE"/>
    <property type="match status" value="1"/>
</dbReference>
<sequence>MAWAPPSQIRALRPSEITVVAELDQKIFGSLAYPFFVLRQLSDVHQDDLLVLEEHGVLRGYSFGVTGSVAGLGWILGLGVEPAARGRGYGERLMRASFERLATHRVDRVRLTVDGENEAAVGLYRKLGFTLLREVENYLGPGESRLLLEASVPALTGRPTPGATDHVEA</sequence>
<dbReference type="PANTHER" id="PTHR43420:SF12">
    <property type="entry name" value="N-ACETYLTRANSFERASE DOMAIN-CONTAINING PROTEIN"/>
    <property type="match status" value="1"/>
</dbReference>
<dbReference type="CDD" id="cd04301">
    <property type="entry name" value="NAT_SF"/>
    <property type="match status" value="1"/>
</dbReference>
<dbReference type="InterPro" id="IPR000182">
    <property type="entry name" value="GNAT_dom"/>
</dbReference>
<keyword evidence="5" id="KW-1185">Reference proteome</keyword>
<name>E3IWE6_PSEI1</name>
<evidence type="ECO:0000259" key="3">
    <source>
        <dbReference type="PROSITE" id="PS51186"/>
    </source>
</evidence>
<proteinExistence type="predicted"/>
<dbReference type="Pfam" id="PF00583">
    <property type="entry name" value="Acetyltransf_1"/>
    <property type="match status" value="1"/>
</dbReference>
<dbReference type="KEGG" id="fri:FraEuI1c_2079"/>
<protein>
    <submittedName>
        <fullName evidence="4">GCN5-related N-acetyltransferase</fullName>
    </submittedName>
</protein>
<dbReference type="STRING" id="298654.FraEuI1c_2079"/>
<dbReference type="HOGENOM" id="CLU_013985_23_0_11"/>
<feature type="domain" description="N-acetyltransferase" evidence="3">
    <location>
        <begin position="7"/>
        <end position="153"/>
    </location>
</feature>
<dbReference type="SUPFAM" id="SSF55729">
    <property type="entry name" value="Acyl-CoA N-acyltransferases (Nat)"/>
    <property type="match status" value="1"/>
</dbReference>
<keyword evidence="1 4" id="KW-0808">Transferase</keyword>
<dbReference type="GO" id="GO:0016747">
    <property type="term" value="F:acyltransferase activity, transferring groups other than amino-acyl groups"/>
    <property type="evidence" value="ECO:0007669"/>
    <property type="project" value="InterPro"/>
</dbReference>
<evidence type="ECO:0000256" key="1">
    <source>
        <dbReference type="ARBA" id="ARBA00022679"/>
    </source>
</evidence>
<dbReference type="EMBL" id="CP002299">
    <property type="protein sequence ID" value="ADP80129.1"/>
    <property type="molecule type" value="Genomic_DNA"/>
</dbReference>
<dbReference type="AlphaFoldDB" id="E3IWE6"/>
<dbReference type="InterPro" id="IPR050680">
    <property type="entry name" value="YpeA/RimI_acetyltransf"/>
</dbReference>
<dbReference type="eggNOG" id="COG0456">
    <property type="taxonomic scope" value="Bacteria"/>
</dbReference>
<dbReference type="InParanoid" id="E3IWE6"/>
<evidence type="ECO:0000313" key="4">
    <source>
        <dbReference type="EMBL" id="ADP80129.1"/>
    </source>
</evidence>
<evidence type="ECO:0000313" key="5">
    <source>
        <dbReference type="Proteomes" id="UP000002484"/>
    </source>
</evidence>
<dbReference type="RefSeq" id="WP_013423248.1">
    <property type="nucleotide sequence ID" value="NC_014666.1"/>
</dbReference>
<dbReference type="PROSITE" id="PS51186">
    <property type="entry name" value="GNAT"/>
    <property type="match status" value="1"/>
</dbReference>
<reference evidence="4 5" key="1">
    <citation type="submission" date="2010-10" db="EMBL/GenBank/DDBJ databases">
        <title>Complete sequence of Frankia sp. EuI1c.</title>
        <authorList>
            <consortium name="US DOE Joint Genome Institute"/>
            <person name="Lucas S."/>
            <person name="Copeland A."/>
            <person name="Lapidus A."/>
            <person name="Cheng J.-F."/>
            <person name="Bruce D."/>
            <person name="Goodwin L."/>
            <person name="Pitluck S."/>
            <person name="Chertkov O."/>
            <person name="Detter J.C."/>
            <person name="Han C."/>
            <person name="Tapia R."/>
            <person name="Land M."/>
            <person name="Hauser L."/>
            <person name="Jeffries C."/>
            <person name="Kyrpides N."/>
            <person name="Ivanova N."/>
            <person name="Mikhailova N."/>
            <person name="Beauchemin N."/>
            <person name="Sen A."/>
            <person name="Sur S.A."/>
            <person name="Gtari M."/>
            <person name="Wall L."/>
            <person name="Tisa L."/>
            <person name="Woyke T."/>
        </authorList>
    </citation>
    <scope>NUCLEOTIDE SEQUENCE [LARGE SCALE GENOMIC DNA]</scope>
    <source>
        <strain evidence="5">DSM 45817 / CECT 9037 / EuI1c</strain>
    </source>
</reference>
<gene>
    <name evidence="4" type="ordered locus">FraEuI1c_2079</name>
</gene>
<accession>E3IWE6</accession>
<dbReference type="Gene3D" id="3.40.630.30">
    <property type="match status" value="1"/>
</dbReference>
<dbReference type="Proteomes" id="UP000002484">
    <property type="component" value="Chromosome"/>
</dbReference>